<dbReference type="Pfam" id="PF06799">
    <property type="entry name" value="CGLD27-like"/>
    <property type="match status" value="1"/>
</dbReference>
<keyword evidence="3" id="KW-0472">Membrane</keyword>
<accession>A0A4D6WTB2</accession>
<dbReference type="InterPro" id="IPR009631">
    <property type="entry name" value="CGLD27-like"/>
</dbReference>
<reference evidence="4" key="2">
    <citation type="submission" date="2019-04" db="EMBL/GenBank/DDBJ databases">
        <authorList>
            <person name="Pasella M."/>
        </authorList>
    </citation>
    <scope>NUCLEOTIDE SEQUENCE</scope>
    <source>
        <strain evidence="4">25966_6</strain>
    </source>
</reference>
<dbReference type="AlphaFoldDB" id="A0A4D6WTB2"/>
<evidence type="ECO:0000256" key="1">
    <source>
        <dbReference type="ARBA" id="ARBA00004474"/>
    </source>
</evidence>
<dbReference type="PANTHER" id="PTHR34214">
    <property type="match status" value="1"/>
</dbReference>
<keyword evidence="2 4" id="KW-0934">Plastid</keyword>
<gene>
    <name evidence="4" type="primary">ycf36</name>
</gene>
<protein>
    <recommendedName>
        <fullName evidence="5">Ycf36</fullName>
    </recommendedName>
</protein>
<dbReference type="EMBL" id="MK814665">
    <property type="protein sequence ID" value="QCI06897.1"/>
    <property type="molecule type" value="Genomic_DNA"/>
</dbReference>
<feature type="transmembrane region" description="Helical" evidence="3">
    <location>
        <begin position="44"/>
        <end position="64"/>
    </location>
</feature>
<evidence type="ECO:0000256" key="3">
    <source>
        <dbReference type="SAM" id="Phobius"/>
    </source>
</evidence>
<comment type="subcellular location">
    <subcellularLocation>
        <location evidence="1">Plastid</location>
    </subcellularLocation>
</comment>
<dbReference type="GO" id="GO:0009536">
    <property type="term" value="C:plastid"/>
    <property type="evidence" value="ECO:0007669"/>
    <property type="project" value="UniProtKB-SubCell"/>
</dbReference>
<reference evidence="4" key="1">
    <citation type="journal article" date="2019" name="Mol. Phylogenet. Evol.">
        <title>Morphological evolution and classification of the red algal order Ceramiales inferred using plastid phylogenomics.</title>
        <authorList>
            <person name="Diaz-Tapia P."/>
            <person name="Pasella M.M."/>
            <person name="Verbruggen H."/>
            <person name="Maggs C.A."/>
        </authorList>
    </citation>
    <scope>NUCLEOTIDE SEQUENCE</scope>
    <source>
        <strain evidence="4">25966_6</strain>
    </source>
</reference>
<sequence>MSTPFFKNSCPVPFNQQPLNEYLELKKSFFFSWSICDTSRYLRVLLQIFFLLWFICGLIIFYLQQNQLNILKIFILDFLFIDIVFILILMRLYLGWSYISNRLLSATIFYEESGWYDGQIWIKTMENLTRDRLVGLYQLMPCLNRIKYTFYVFFINFFLHYYLYCSF</sequence>
<geneLocation type="plastid" evidence="4"/>
<evidence type="ECO:0000313" key="4">
    <source>
        <dbReference type="EMBL" id="QCI06897.1"/>
    </source>
</evidence>
<dbReference type="PANTHER" id="PTHR34214:SF3">
    <property type="entry name" value="PROTEIN CONSERVED IN THE GREEN LINEAGE AND DIATOMS 27, CHLOROPLASTIC"/>
    <property type="match status" value="1"/>
</dbReference>
<evidence type="ECO:0008006" key="5">
    <source>
        <dbReference type="Google" id="ProtNLM"/>
    </source>
</evidence>
<organism evidence="4">
    <name type="scientific">Halydictyon mirabile</name>
    <dbReference type="NCBI Taxonomy" id="189652"/>
    <lineage>
        <taxon>Eukaryota</taxon>
        <taxon>Rhodophyta</taxon>
        <taxon>Florideophyceae</taxon>
        <taxon>Rhodymeniophycidae</taxon>
        <taxon>Ceramiales</taxon>
        <taxon>Dasyaceae</taxon>
        <taxon>Halydictyon</taxon>
    </lineage>
</organism>
<keyword evidence="3" id="KW-0812">Transmembrane</keyword>
<name>A0A4D6WTB2_9FLOR</name>
<evidence type="ECO:0000256" key="2">
    <source>
        <dbReference type="ARBA" id="ARBA00022640"/>
    </source>
</evidence>
<keyword evidence="3" id="KW-1133">Transmembrane helix</keyword>
<feature type="transmembrane region" description="Helical" evidence="3">
    <location>
        <begin position="148"/>
        <end position="164"/>
    </location>
</feature>
<feature type="transmembrane region" description="Helical" evidence="3">
    <location>
        <begin position="70"/>
        <end position="94"/>
    </location>
</feature>
<proteinExistence type="predicted"/>